<evidence type="ECO:0000313" key="9">
    <source>
        <dbReference type="EMBL" id="EXL02394.1"/>
    </source>
</evidence>
<dbReference type="InterPro" id="IPR050072">
    <property type="entry name" value="Peptidase_M20A"/>
</dbReference>
<dbReference type="PANTHER" id="PTHR43808:SF25">
    <property type="entry name" value="PEPTIDASE M20 DIMERISATION DOMAIN-CONTAINING PROTEIN"/>
    <property type="match status" value="1"/>
</dbReference>
<dbReference type="SUPFAM" id="SSF53187">
    <property type="entry name" value="Zn-dependent exopeptidases"/>
    <property type="match status" value="1"/>
</dbReference>
<dbReference type="EMBL" id="SNZF01000025">
    <property type="protein sequence ID" value="TDR32891.1"/>
    <property type="molecule type" value="Genomic_DNA"/>
</dbReference>
<dbReference type="InterPro" id="IPR010182">
    <property type="entry name" value="ArgE/DapE"/>
</dbReference>
<evidence type="ECO:0000313" key="10">
    <source>
        <dbReference type="EMBL" id="TDR32891.1"/>
    </source>
</evidence>
<organism evidence="9 11">
    <name type="scientific">Aquamicrobium defluvii</name>
    <dbReference type="NCBI Taxonomy" id="69279"/>
    <lineage>
        <taxon>Bacteria</taxon>
        <taxon>Pseudomonadati</taxon>
        <taxon>Pseudomonadota</taxon>
        <taxon>Alphaproteobacteria</taxon>
        <taxon>Hyphomicrobiales</taxon>
        <taxon>Phyllobacteriaceae</taxon>
        <taxon>Aquamicrobium</taxon>
    </lineage>
</organism>
<evidence type="ECO:0000259" key="8">
    <source>
        <dbReference type="Pfam" id="PF07687"/>
    </source>
</evidence>
<keyword evidence="5 9" id="KW-0378">Hydrolase</keyword>
<dbReference type="STRING" id="69279.BG36_14945"/>
<protein>
    <submittedName>
        <fullName evidence="9">Acetylornithine deacetylase</fullName>
        <ecNumber evidence="9">3.5.1.16</ecNumber>
    </submittedName>
</protein>
<dbReference type="Pfam" id="PF01546">
    <property type="entry name" value="Peptidase_M20"/>
    <property type="match status" value="1"/>
</dbReference>
<reference evidence="10 12" key="2">
    <citation type="submission" date="2019-03" db="EMBL/GenBank/DDBJ databases">
        <title>Genomic Encyclopedia of Type Strains, Phase IV (KMG-IV): sequencing the most valuable type-strain genomes for metagenomic binning, comparative biology and taxonomic classification.</title>
        <authorList>
            <person name="Goeker M."/>
        </authorList>
    </citation>
    <scope>NUCLEOTIDE SEQUENCE [LARGE SCALE GENOMIC DNA]</scope>
    <source>
        <strain evidence="10 12">DSM 11603</strain>
    </source>
</reference>
<evidence type="ECO:0000256" key="3">
    <source>
        <dbReference type="ARBA" id="ARBA00006247"/>
    </source>
</evidence>
<dbReference type="EMBL" id="JENY01000031">
    <property type="protein sequence ID" value="EXL02394.1"/>
    <property type="molecule type" value="Genomic_DNA"/>
</dbReference>
<dbReference type="NCBIfam" id="NF005306">
    <property type="entry name" value="PRK06837.1"/>
    <property type="match status" value="1"/>
</dbReference>
<dbReference type="Proteomes" id="UP000294958">
    <property type="component" value="Unassembled WGS sequence"/>
</dbReference>
<dbReference type="Proteomes" id="UP000019849">
    <property type="component" value="Unassembled WGS sequence"/>
</dbReference>
<evidence type="ECO:0000256" key="1">
    <source>
        <dbReference type="ARBA" id="ARBA00001941"/>
    </source>
</evidence>
<dbReference type="Gene3D" id="3.40.630.10">
    <property type="entry name" value="Zn peptidases"/>
    <property type="match status" value="1"/>
</dbReference>
<dbReference type="PANTHER" id="PTHR43808">
    <property type="entry name" value="ACETYLORNITHINE DEACETYLASE"/>
    <property type="match status" value="1"/>
</dbReference>
<dbReference type="CDD" id="cd03895">
    <property type="entry name" value="M20_ArgE_DapE-like"/>
    <property type="match status" value="1"/>
</dbReference>
<dbReference type="EC" id="3.5.1.16" evidence="9"/>
<sequence>MDSTAILHAVDAVFDRELEFLAELVRHPSTRGAEQSAQDFIAGELAGLGYEVDRWRFDVADIAGMPGFSPVIGNYEDAVNVVGSLRSRTRGGRSLILNGHVDVVPTGPLDMWDRGPFDAHIDDGWMYGRGAGDMKAGLASNLFAIEALKQLGLRPAADVFFQSVVEEECTGNGALACLQRGYRADAALIPEPFAEKFVSSQVGVIWFKVRLKGLPTHVAYAGSGANAIEAAIPLFEALHRLEHRMNAPECRHHDYAGHSHALNLNIGKIEGGDWASSVPAWCVFDVRMGVFPGQDLDEMRHMIEEAVLEAARSHPFLAKNRPEIVYNGFAAEGYSFRDHKGETAREALAALDRAHSLVAGKPLGHEAITATTDARFFGLYADTPALVYGPRAEAIHGFNERVDLESVRRVTQSTALFIADWCGLEKA</sequence>
<dbReference type="GO" id="GO:0046872">
    <property type="term" value="F:metal ion binding"/>
    <property type="evidence" value="ECO:0007669"/>
    <property type="project" value="UniProtKB-KW"/>
</dbReference>
<dbReference type="SUPFAM" id="SSF55031">
    <property type="entry name" value="Bacterial exopeptidase dimerisation domain"/>
    <property type="match status" value="1"/>
</dbReference>
<gene>
    <name evidence="9" type="ORF">BG36_14945</name>
    <name evidence="10" type="ORF">DES43_12521</name>
</gene>
<keyword evidence="12" id="KW-1185">Reference proteome</keyword>
<evidence type="ECO:0000256" key="6">
    <source>
        <dbReference type="ARBA" id="ARBA00022833"/>
    </source>
</evidence>
<dbReference type="GO" id="GO:0008777">
    <property type="term" value="F:acetylornithine deacetylase activity"/>
    <property type="evidence" value="ECO:0007669"/>
    <property type="project" value="UniProtKB-EC"/>
</dbReference>
<comment type="caution">
    <text evidence="9">The sequence shown here is derived from an EMBL/GenBank/DDBJ whole genome shotgun (WGS) entry which is preliminary data.</text>
</comment>
<dbReference type="InterPro" id="IPR002933">
    <property type="entry name" value="Peptidase_M20"/>
</dbReference>
<keyword evidence="6" id="KW-0862">Zinc</keyword>
<dbReference type="AlphaFoldDB" id="A0A011ST99"/>
<dbReference type="InterPro" id="IPR033687">
    <property type="entry name" value="YodQ-like"/>
</dbReference>
<evidence type="ECO:0000256" key="4">
    <source>
        <dbReference type="ARBA" id="ARBA00022723"/>
    </source>
</evidence>
<dbReference type="Pfam" id="PF07687">
    <property type="entry name" value="M20_dimer"/>
    <property type="match status" value="1"/>
</dbReference>
<comment type="cofactor">
    <cofactor evidence="2">
        <name>Zn(2+)</name>
        <dbReference type="ChEBI" id="CHEBI:29105"/>
    </cofactor>
</comment>
<keyword evidence="4" id="KW-0479">Metal-binding</keyword>
<dbReference type="Gene3D" id="3.30.70.360">
    <property type="match status" value="1"/>
</dbReference>
<comment type="similarity">
    <text evidence="3">Belongs to the peptidase M20A family.</text>
</comment>
<evidence type="ECO:0000313" key="12">
    <source>
        <dbReference type="Proteomes" id="UP000294958"/>
    </source>
</evidence>
<comment type="cofactor">
    <cofactor evidence="1">
        <name>Co(2+)</name>
        <dbReference type="ChEBI" id="CHEBI:48828"/>
    </cofactor>
</comment>
<dbReference type="NCBIfam" id="TIGR01910">
    <property type="entry name" value="DapE-ArgE"/>
    <property type="match status" value="1"/>
</dbReference>
<dbReference type="HOGENOM" id="CLU_021802_0_0_5"/>
<keyword evidence="7" id="KW-0170">Cobalt</keyword>
<evidence type="ECO:0000256" key="5">
    <source>
        <dbReference type="ARBA" id="ARBA00022801"/>
    </source>
</evidence>
<accession>A0A011ST99</accession>
<dbReference type="RefSeq" id="WP_035031137.1">
    <property type="nucleotide sequence ID" value="NZ_KK073903.1"/>
</dbReference>
<dbReference type="OrthoDB" id="9809784at2"/>
<evidence type="ECO:0000313" key="11">
    <source>
        <dbReference type="Proteomes" id="UP000019849"/>
    </source>
</evidence>
<dbReference type="eggNOG" id="COG0624">
    <property type="taxonomic scope" value="Bacteria"/>
</dbReference>
<proteinExistence type="inferred from homology"/>
<evidence type="ECO:0000256" key="2">
    <source>
        <dbReference type="ARBA" id="ARBA00001947"/>
    </source>
</evidence>
<evidence type="ECO:0000256" key="7">
    <source>
        <dbReference type="ARBA" id="ARBA00023285"/>
    </source>
</evidence>
<name>A0A011ST99_9HYPH</name>
<dbReference type="InterPro" id="IPR036264">
    <property type="entry name" value="Bact_exopeptidase_dim_dom"/>
</dbReference>
<dbReference type="PATRIC" id="fig|69279.3.peg.4048"/>
<feature type="domain" description="Peptidase M20 dimerisation" evidence="8">
    <location>
        <begin position="201"/>
        <end position="312"/>
    </location>
</feature>
<dbReference type="InterPro" id="IPR011650">
    <property type="entry name" value="Peptidase_M20_dimer"/>
</dbReference>
<reference evidence="9 11" key="1">
    <citation type="submission" date="2014-02" db="EMBL/GenBank/DDBJ databases">
        <title>Aquamicrobium defluvii Genome sequencing.</title>
        <authorList>
            <person name="Wang X."/>
        </authorList>
    </citation>
    <scope>NUCLEOTIDE SEQUENCE [LARGE SCALE GENOMIC DNA]</scope>
    <source>
        <strain evidence="9 11">W13Z1</strain>
    </source>
</reference>